<dbReference type="Gene3D" id="3.40.50.10350">
    <property type="entry name" value="Glycerate kinase, domain 1"/>
    <property type="match status" value="1"/>
</dbReference>
<name>A0AA37XIK7_9MICO</name>
<evidence type="ECO:0000256" key="4">
    <source>
        <dbReference type="PIRNR" id="PIRNR006078"/>
    </source>
</evidence>
<evidence type="ECO:0000256" key="2">
    <source>
        <dbReference type="ARBA" id="ARBA00022679"/>
    </source>
</evidence>
<gene>
    <name evidence="5" type="ORF">GCM10025875_31170</name>
</gene>
<evidence type="ECO:0000256" key="1">
    <source>
        <dbReference type="ARBA" id="ARBA00006284"/>
    </source>
</evidence>
<dbReference type="NCBIfam" id="TIGR00045">
    <property type="entry name" value="glycerate kinase"/>
    <property type="match status" value="1"/>
</dbReference>
<comment type="caution">
    <text evidence="5">The sequence shown here is derived from an EMBL/GenBank/DDBJ whole genome shotgun (WGS) entry which is preliminary data.</text>
</comment>
<sequence length="401" mass="40250">MTRATPSVLVMPDDEQPRRRVRVAIVPDSFKGSATALEVATAMARGVQRASTAAVSGDLEIRLSPFADGGEGTLDALLDAWGERPRTVATTDALGRPATARYGLSPSRTGVIEAAEACGLPQVSDRPLEPLAASTRGVGTIAAALLEEGAREIVLCVGGSATTDGGTGLLTALGARFLDRAGGELPPGGGALADLDRIDLSRLDPRARTVTWRVACDVTNPLCGERGAAAVFGPQKGATPADVARLDAGLARLAAVVAAEVGLDADALAQRPGTGAAGGMPLLLTAVLGAELVPGSELVAQTLGLADVLAGADLVLTGEGRFDEQSLHGKVVDAVARHAPAGAAVVVIAGEVALDDEAVHAHGVTAALATARGPRTLPELSATVADDVEAAAAAVVRLMGL</sequence>
<dbReference type="GO" id="GO:0008887">
    <property type="term" value="F:glycerate kinase activity"/>
    <property type="evidence" value="ECO:0007669"/>
    <property type="project" value="UniProtKB-UniRule"/>
</dbReference>
<dbReference type="Pfam" id="PF02595">
    <property type="entry name" value="Gly_kinase"/>
    <property type="match status" value="1"/>
</dbReference>
<evidence type="ECO:0008006" key="7">
    <source>
        <dbReference type="Google" id="ProtNLM"/>
    </source>
</evidence>
<reference evidence="5" key="2">
    <citation type="submission" date="2023-02" db="EMBL/GenBank/DDBJ databases">
        <authorList>
            <person name="Sun Q."/>
            <person name="Mori K."/>
        </authorList>
    </citation>
    <scope>NUCLEOTIDE SEQUENCE</scope>
    <source>
        <strain evidence="5">NBRC 112290</strain>
    </source>
</reference>
<protein>
    <recommendedName>
        <fullName evidence="7">Glycerate kinase</fullName>
    </recommendedName>
</protein>
<keyword evidence="2 4" id="KW-0808">Transferase</keyword>
<dbReference type="PANTHER" id="PTHR21599">
    <property type="entry name" value="GLYCERATE KINASE"/>
    <property type="match status" value="1"/>
</dbReference>
<dbReference type="GO" id="GO:0031388">
    <property type="term" value="P:organic acid phosphorylation"/>
    <property type="evidence" value="ECO:0007669"/>
    <property type="project" value="UniProtKB-UniRule"/>
</dbReference>
<accession>A0AA37XIK7</accession>
<dbReference type="Proteomes" id="UP001157161">
    <property type="component" value="Unassembled WGS sequence"/>
</dbReference>
<evidence type="ECO:0000256" key="3">
    <source>
        <dbReference type="ARBA" id="ARBA00022777"/>
    </source>
</evidence>
<dbReference type="EMBL" id="BSUM01000001">
    <property type="protein sequence ID" value="GMA33125.1"/>
    <property type="molecule type" value="Genomic_DNA"/>
</dbReference>
<dbReference type="InterPro" id="IPR036129">
    <property type="entry name" value="Glycerate_kinase_sf"/>
</dbReference>
<dbReference type="InterPro" id="IPR018193">
    <property type="entry name" value="Glyc_kinase_flavodox-like_fold"/>
</dbReference>
<comment type="similarity">
    <text evidence="1 4">Belongs to the glycerate kinase type-1 family.</text>
</comment>
<organism evidence="5 6">
    <name type="scientific">Litorihabitans aurantiacus</name>
    <dbReference type="NCBI Taxonomy" id="1930061"/>
    <lineage>
        <taxon>Bacteria</taxon>
        <taxon>Bacillati</taxon>
        <taxon>Actinomycetota</taxon>
        <taxon>Actinomycetes</taxon>
        <taxon>Micrococcales</taxon>
        <taxon>Beutenbergiaceae</taxon>
        <taxon>Litorihabitans</taxon>
    </lineage>
</organism>
<proteinExistence type="inferred from homology"/>
<dbReference type="PIRSF" id="PIRSF006078">
    <property type="entry name" value="GlxK"/>
    <property type="match status" value="1"/>
</dbReference>
<dbReference type="AlphaFoldDB" id="A0AA37XIK7"/>
<dbReference type="InterPro" id="IPR004381">
    <property type="entry name" value="Glycerate_kinase"/>
</dbReference>
<dbReference type="PANTHER" id="PTHR21599:SF0">
    <property type="entry name" value="GLYCERATE KINASE"/>
    <property type="match status" value="1"/>
</dbReference>
<reference evidence="5" key="1">
    <citation type="journal article" date="2014" name="Int. J. Syst. Evol. Microbiol.">
        <title>Complete genome sequence of Corynebacterium casei LMG S-19264T (=DSM 44701T), isolated from a smear-ripened cheese.</title>
        <authorList>
            <consortium name="US DOE Joint Genome Institute (JGI-PGF)"/>
            <person name="Walter F."/>
            <person name="Albersmeier A."/>
            <person name="Kalinowski J."/>
            <person name="Ruckert C."/>
        </authorList>
    </citation>
    <scope>NUCLEOTIDE SEQUENCE</scope>
    <source>
        <strain evidence="5">NBRC 112290</strain>
    </source>
</reference>
<evidence type="ECO:0000313" key="5">
    <source>
        <dbReference type="EMBL" id="GMA33125.1"/>
    </source>
</evidence>
<keyword evidence="3 4" id="KW-0418">Kinase</keyword>
<dbReference type="Gene3D" id="3.90.1510.10">
    <property type="entry name" value="Glycerate kinase, domain 2"/>
    <property type="match status" value="1"/>
</dbReference>
<evidence type="ECO:0000313" key="6">
    <source>
        <dbReference type="Proteomes" id="UP001157161"/>
    </source>
</evidence>
<keyword evidence="6" id="KW-1185">Reference proteome</keyword>
<dbReference type="SUPFAM" id="SSF110738">
    <property type="entry name" value="Glycerate kinase I"/>
    <property type="match status" value="1"/>
</dbReference>
<dbReference type="InterPro" id="IPR018197">
    <property type="entry name" value="Glycerate_kinase_RE-like"/>
</dbReference>